<dbReference type="Proteomes" id="UP000383932">
    <property type="component" value="Unassembled WGS sequence"/>
</dbReference>
<reference evidence="2 3" key="1">
    <citation type="journal article" date="2019" name="Fungal Biol. Biotechnol.">
        <title>Draft genome sequence of fastidious pathogen Ceratobasidium theobromae, which causes vascular-streak dieback in Theobroma cacao.</title>
        <authorList>
            <person name="Ali S.S."/>
            <person name="Asman A."/>
            <person name="Shao J."/>
            <person name="Firmansyah A.P."/>
            <person name="Susilo A.W."/>
            <person name="Rosmana A."/>
            <person name="McMahon P."/>
            <person name="Junaid M."/>
            <person name="Guest D."/>
            <person name="Kheng T.Y."/>
            <person name="Meinhardt L.W."/>
            <person name="Bailey B.A."/>
        </authorList>
    </citation>
    <scope>NUCLEOTIDE SEQUENCE [LARGE SCALE GENOMIC DNA]</scope>
    <source>
        <strain evidence="2 3">CT2</strain>
    </source>
</reference>
<dbReference type="InterPro" id="IPR040521">
    <property type="entry name" value="KDZ"/>
</dbReference>
<protein>
    <submittedName>
        <fullName evidence="2">Uncharacterized protein</fullName>
    </submittedName>
</protein>
<gene>
    <name evidence="2" type="ORF">CTheo_8853</name>
</gene>
<dbReference type="EMBL" id="SSOP01000849">
    <property type="protein sequence ID" value="KAB5587706.1"/>
    <property type="molecule type" value="Genomic_DNA"/>
</dbReference>
<dbReference type="AlphaFoldDB" id="A0A5N5Q8G9"/>
<evidence type="ECO:0000313" key="3">
    <source>
        <dbReference type="Proteomes" id="UP000383932"/>
    </source>
</evidence>
<keyword evidence="3" id="KW-1185">Reference proteome</keyword>
<accession>A0A5N5Q8G9</accession>
<evidence type="ECO:0000256" key="1">
    <source>
        <dbReference type="SAM" id="MobiDB-lite"/>
    </source>
</evidence>
<dbReference type="Pfam" id="PF18758">
    <property type="entry name" value="KDZ"/>
    <property type="match status" value="1"/>
</dbReference>
<evidence type="ECO:0000313" key="2">
    <source>
        <dbReference type="EMBL" id="KAB5587706.1"/>
    </source>
</evidence>
<sequence length="357" mass="40693">MNNRENHKQTEYAEMLEKLSLVQREELKVVQEEIGWSGNSATNNIQWPRILGQEHPDQSKDSDWSSDDEDEDPLVLPRVTGAPVYTRHWAERLANEQRSWERQMSSLCNALLTYCRNGLQALASVDSGSTSEQISFELECLFLTEKKKIRFTSCDPTEPTNVTLMRHGFLSPTPNIPKLAIHVDVLGLSVALRRHASALSVQAIAASLSELYNVPYMRHLRTQLSNAMDVYLALLRMINSRVNRVLNQHKHDWRIRNACAACTYHLDGEPELKYSMLVTLDGNDSLKRVATSAAVDRRTFKSDYFLDSEYVNRFENEVKIRAVKKGKSKVSKVSFRIVVPYSQCAPSEFSFIASHVD</sequence>
<comment type="caution">
    <text evidence="2">The sequence shown here is derived from an EMBL/GenBank/DDBJ whole genome shotgun (WGS) entry which is preliminary data.</text>
</comment>
<dbReference type="OrthoDB" id="2505969at2759"/>
<organism evidence="2 3">
    <name type="scientific">Ceratobasidium theobromae</name>
    <dbReference type="NCBI Taxonomy" id="1582974"/>
    <lineage>
        <taxon>Eukaryota</taxon>
        <taxon>Fungi</taxon>
        <taxon>Dikarya</taxon>
        <taxon>Basidiomycota</taxon>
        <taxon>Agaricomycotina</taxon>
        <taxon>Agaricomycetes</taxon>
        <taxon>Cantharellales</taxon>
        <taxon>Ceratobasidiaceae</taxon>
        <taxon>Ceratobasidium</taxon>
    </lineage>
</organism>
<dbReference type="PANTHER" id="PTHR33096">
    <property type="entry name" value="CXC2 DOMAIN-CONTAINING PROTEIN"/>
    <property type="match status" value="1"/>
</dbReference>
<name>A0A5N5Q8G9_9AGAM</name>
<proteinExistence type="predicted"/>
<feature type="region of interest" description="Disordered" evidence="1">
    <location>
        <begin position="53"/>
        <end position="75"/>
    </location>
</feature>
<feature type="compositionally biased region" description="Basic and acidic residues" evidence="1">
    <location>
        <begin position="53"/>
        <end position="63"/>
    </location>
</feature>
<feature type="compositionally biased region" description="Acidic residues" evidence="1">
    <location>
        <begin position="64"/>
        <end position="73"/>
    </location>
</feature>
<dbReference type="PANTHER" id="PTHR33096:SF1">
    <property type="entry name" value="CXC1-LIKE CYSTEINE CLUSTER ASSOCIATED WITH KDZ TRANSPOSASES DOMAIN-CONTAINING PROTEIN"/>
    <property type="match status" value="1"/>
</dbReference>